<protein>
    <submittedName>
        <fullName evidence="1">Uncharacterized protein</fullName>
    </submittedName>
</protein>
<dbReference type="RefSeq" id="WP_021250585.1">
    <property type="nucleotide sequence ID" value="NZ_ATJV01000087.1"/>
</dbReference>
<proteinExistence type="predicted"/>
<dbReference type="AlphaFoldDB" id="S9ZLF9"/>
<dbReference type="STRING" id="1348657.M622_18850"/>
<evidence type="ECO:0000313" key="1">
    <source>
        <dbReference type="EMBL" id="EPZ14332.1"/>
    </source>
</evidence>
<comment type="caution">
    <text evidence="1">The sequence shown here is derived from an EMBL/GenBank/DDBJ whole genome shotgun (WGS) entry which is preliminary data.</text>
</comment>
<reference evidence="1 2" key="1">
    <citation type="submission" date="2013-06" db="EMBL/GenBank/DDBJ databases">
        <title>Draft genome sequence of Thauera terpenica.</title>
        <authorList>
            <person name="Liu B."/>
            <person name="Frostegard A.H."/>
            <person name="Shapleigh J.P."/>
        </authorList>
    </citation>
    <scope>NUCLEOTIDE SEQUENCE [LARGE SCALE GENOMIC DNA]</scope>
    <source>
        <strain evidence="1 2">58Eu</strain>
    </source>
</reference>
<dbReference type="PATRIC" id="fig|1348657.5.peg.3183"/>
<gene>
    <name evidence="1" type="ORF">M622_18850</name>
</gene>
<organism evidence="1 2">
    <name type="scientific">Thauera terpenica 58Eu</name>
    <dbReference type="NCBI Taxonomy" id="1348657"/>
    <lineage>
        <taxon>Bacteria</taxon>
        <taxon>Pseudomonadati</taxon>
        <taxon>Pseudomonadota</taxon>
        <taxon>Betaproteobacteria</taxon>
        <taxon>Rhodocyclales</taxon>
        <taxon>Zoogloeaceae</taxon>
        <taxon>Thauera</taxon>
    </lineage>
</organism>
<accession>S9ZLF9</accession>
<dbReference type="OrthoDB" id="489044at2"/>
<name>S9ZLF9_9RHOO</name>
<keyword evidence="2" id="KW-1185">Reference proteome</keyword>
<dbReference type="Proteomes" id="UP000015455">
    <property type="component" value="Unassembled WGS sequence"/>
</dbReference>
<sequence length="78" mass="8899">MKPGDKVNWLYEPRGGYGYSMNVAAVVVTIGPKRVQIRAARRINGVWVQQTRWVSKERLSSRAEVVPEVDNINQESEQ</sequence>
<evidence type="ECO:0000313" key="2">
    <source>
        <dbReference type="Proteomes" id="UP000015455"/>
    </source>
</evidence>
<dbReference type="EMBL" id="ATJV01000087">
    <property type="protein sequence ID" value="EPZ14332.1"/>
    <property type="molecule type" value="Genomic_DNA"/>
</dbReference>